<evidence type="ECO:0000256" key="1">
    <source>
        <dbReference type="SAM" id="MobiDB-lite"/>
    </source>
</evidence>
<accession>F4WL65</accession>
<dbReference type="STRING" id="103372.F4WL65"/>
<feature type="compositionally biased region" description="Basic and acidic residues" evidence="1">
    <location>
        <begin position="143"/>
        <end position="156"/>
    </location>
</feature>
<feature type="region of interest" description="Disordered" evidence="1">
    <location>
        <begin position="125"/>
        <end position="164"/>
    </location>
</feature>
<dbReference type="Proteomes" id="UP000007755">
    <property type="component" value="Unassembled WGS sequence"/>
</dbReference>
<dbReference type="AlphaFoldDB" id="F4WL65"/>
<keyword evidence="3" id="KW-1185">Reference proteome</keyword>
<dbReference type="InParanoid" id="F4WL65"/>
<name>F4WL65_ACREC</name>
<sequence>MKEGERERERGRAWERQKLWVDIGGCRTGSDGDDGGYMYHLHLGVIRVCAIRWEESAVERRSRVGSRLRVAKNLFDNLLGYEKGVASLCASTTTAIFDGGCRRAWLATPRVERGLKRGGKLALIEAGDSPHAHPGGSCKRSTAVKEKETKSKEGKRERGKGRGG</sequence>
<proteinExistence type="predicted"/>
<evidence type="ECO:0000313" key="2">
    <source>
        <dbReference type="EMBL" id="EGI65028.1"/>
    </source>
</evidence>
<dbReference type="EMBL" id="GL888207">
    <property type="protein sequence ID" value="EGI65028.1"/>
    <property type="molecule type" value="Genomic_DNA"/>
</dbReference>
<reference evidence="2" key="1">
    <citation type="submission" date="2011-02" db="EMBL/GenBank/DDBJ databases">
        <title>The genome of the leaf-cutting ant Acromyrmex echinatior suggests key adaptations to social evolution and fungus farming.</title>
        <authorList>
            <person name="Nygaard S."/>
            <person name="Zhang G."/>
        </authorList>
    </citation>
    <scope>NUCLEOTIDE SEQUENCE</scope>
</reference>
<evidence type="ECO:0000313" key="3">
    <source>
        <dbReference type="Proteomes" id="UP000007755"/>
    </source>
</evidence>
<organism evidence="3">
    <name type="scientific">Acromyrmex echinatior</name>
    <name type="common">Panamanian leafcutter ant</name>
    <name type="synonym">Acromyrmex octospinosus echinatior</name>
    <dbReference type="NCBI Taxonomy" id="103372"/>
    <lineage>
        <taxon>Eukaryota</taxon>
        <taxon>Metazoa</taxon>
        <taxon>Ecdysozoa</taxon>
        <taxon>Arthropoda</taxon>
        <taxon>Hexapoda</taxon>
        <taxon>Insecta</taxon>
        <taxon>Pterygota</taxon>
        <taxon>Neoptera</taxon>
        <taxon>Endopterygota</taxon>
        <taxon>Hymenoptera</taxon>
        <taxon>Apocrita</taxon>
        <taxon>Aculeata</taxon>
        <taxon>Formicoidea</taxon>
        <taxon>Formicidae</taxon>
        <taxon>Myrmicinae</taxon>
        <taxon>Acromyrmex</taxon>
    </lineage>
</organism>
<protein>
    <submittedName>
        <fullName evidence="2">Uncharacterized protein</fullName>
    </submittedName>
</protein>
<gene>
    <name evidence="2" type="ORF">G5I_06489</name>
</gene>